<reference evidence="6" key="1">
    <citation type="submission" date="2016-11" db="EMBL/GenBank/DDBJ databases">
        <authorList>
            <person name="Varghese N."/>
            <person name="Submissions S."/>
        </authorList>
    </citation>
    <scope>NUCLEOTIDE SEQUENCE [LARGE SCALE GENOMIC DNA]</scope>
    <source>
        <strain evidence="6">DSM 19741</strain>
    </source>
</reference>
<dbReference type="PANTHER" id="PTHR47429">
    <property type="entry name" value="PROTEIN TWIN LOV 1"/>
    <property type="match status" value="1"/>
</dbReference>
<dbReference type="InterPro" id="IPR000014">
    <property type="entry name" value="PAS"/>
</dbReference>
<dbReference type="PROSITE" id="PS50112">
    <property type="entry name" value="PAS"/>
    <property type="match status" value="1"/>
</dbReference>
<evidence type="ECO:0000313" key="5">
    <source>
        <dbReference type="EMBL" id="SHF96890.1"/>
    </source>
</evidence>
<dbReference type="NCBIfam" id="TIGR00229">
    <property type="entry name" value="sensory_box"/>
    <property type="match status" value="1"/>
</dbReference>
<organism evidence="5 6">
    <name type="scientific">Flavobacterium segetis</name>
    <dbReference type="NCBI Taxonomy" id="271157"/>
    <lineage>
        <taxon>Bacteria</taxon>
        <taxon>Pseudomonadati</taxon>
        <taxon>Bacteroidota</taxon>
        <taxon>Flavobacteriia</taxon>
        <taxon>Flavobacteriales</taxon>
        <taxon>Flavobacteriaceae</taxon>
        <taxon>Flavobacterium</taxon>
    </lineage>
</organism>
<dbReference type="AlphaFoldDB" id="A0A1M5FZC4"/>
<dbReference type="Pfam" id="PF13426">
    <property type="entry name" value="PAS_9"/>
    <property type="match status" value="1"/>
</dbReference>
<dbReference type="RefSeq" id="WP_072989147.1">
    <property type="nucleotide sequence ID" value="NZ_FQWE01000003.1"/>
</dbReference>
<evidence type="ECO:0000256" key="3">
    <source>
        <dbReference type="ARBA" id="ARBA00022991"/>
    </source>
</evidence>
<evidence type="ECO:0000256" key="2">
    <source>
        <dbReference type="ARBA" id="ARBA00022643"/>
    </source>
</evidence>
<gene>
    <name evidence="5" type="ORF">SAMN05444396_103166</name>
</gene>
<keyword evidence="6" id="KW-1185">Reference proteome</keyword>
<evidence type="ECO:0000313" key="6">
    <source>
        <dbReference type="Proteomes" id="UP000184036"/>
    </source>
</evidence>
<protein>
    <submittedName>
        <fullName evidence="5">PAS domain S-box-containing protein</fullName>
    </submittedName>
</protein>
<keyword evidence="2" id="KW-0288">FMN</keyword>
<evidence type="ECO:0000256" key="1">
    <source>
        <dbReference type="ARBA" id="ARBA00022630"/>
    </source>
</evidence>
<dbReference type="CDD" id="cd00130">
    <property type="entry name" value="PAS"/>
    <property type="match status" value="1"/>
</dbReference>
<accession>A0A1M5FZC4</accession>
<dbReference type="InterPro" id="IPR035965">
    <property type="entry name" value="PAS-like_dom_sf"/>
</dbReference>
<proteinExistence type="predicted"/>
<dbReference type="PANTHER" id="PTHR47429:SF2">
    <property type="entry name" value="PROTEIN TWIN LOV 1"/>
    <property type="match status" value="1"/>
</dbReference>
<keyword evidence="1" id="KW-0285">Flavoprotein</keyword>
<dbReference type="STRING" id="271157.SAMN05444396_103166"/>
<dbReference type="Gene3D" id="3.30.450.20">
    <property type="entry name" value="PAS domain"/>
    <property type="match status" value="1"/>
</dbReference>
<feature type="domain" description="PAS" evidence="4">
    <location>
        <begin position="73"/>
        <end position="104"/>
    </location>
</feature>
<dbReference type="SUPFAM" id="SSF55785">
    <property type="entry name" value="PYP-like sensor domain (PAS domain)"/>
    <property type="match status" value="1"/>
</dbReference>
<evidence type="ECO:0000259" key="4">
    <source>
        <dbReference type="PROSITE" id="PS50112"/>
    </source>
</evidence>
<keyword evidence="3" id="KW-0157">Chromophore</keyword>
<name>A0A1M5FZC4_9FLAO</name>
<dbReference type="EMBL" id="FQWE01000003">
    <property type="protein sequence ID" value="SHF96890.1"/>
    <property type="molecule type" value="Genomic_DNA"/>
</dbReference>
<sequence>MSDLRQYEETIALYNSNLKSKSTPVNSWDFHNNFLNQVRNFSFDLNKLTAIAEQSKWSVNNWDLKNSLKEEVIIVTDAKLKIVFASHNIIEMNGYKPAEVIGNSPRMFQGQATNEATSNEIRKAIIELRSFEKTIINYKKNGDIYECLIKGYPIFDIKGDLTHYIAFEKAA</sequence>
<dbReference type="Proteomes" id="UP000184036">
    <property type="component" value="Unassembled WGS sequence"/>
</dbReference>
<dbReference type="OrthoDB" id="5760647at2"/>